<keyword evidence="5" id="KW-0479">Metal-binding</keyword>
<sequence length="115" mass="12666">MGSVAYILRPQNLHETVSPSVFSVPTPSEIHSTVIIEESSLRFGPHTQSVACPYCRLQVLTRVKAESNSKSCIIAGVLCLFGFWPCAWLPFCMSSCKNKSHYCPNCGAHLATYVQ</sequence>
<feature type="transmembrane region" description="Helical" evidence="8">
    <location>
        <begin position="72"/>
        <end position="91"/>
    </location>
</feature>
<evidence type="ECO:0000256" key="1">
    <source>
        <dbReference type="ARBA" id="ARBA00004414"/>
    </source>
</evidence>
<feature type="domain" description="LITAF" evidence="9">
    <location>
        <begin position="31"/>
        <end position="115"/>
    </location>
</feature>
<dbReference type="GO" id="GO:0031902">
    <property type="term" value="C:late endosome membrane"/>
    <property type="evidence" value="ECO:0007669"/>
    <property type="project" value="UniProtKB-SubCell"/>
</dbReference>
<evidence type="ECO:0000256" key="2">
    <source>
        <dbReference type="ARBA" id="ARBA00004481"/>
    </source>
</evidence>
<dbReference type="PANTHER" id="PTHR23292">
    <property type="entry name" value="LIPOPOLYSACCHARIDE-INDUCED TUMOR NECROSIS FACTOR-ALPHA FACTOR"/>
    <property type="match status" value="1"/>
</dbReference>
<comment type="subcellular location">
    <subcellularLocation>
        <location evidence="2">Endosome membrane</location>
        <topology evidence="2">Peripheral membrane protein</topology>
    </subcellularLocation>
    <subcellularLocation>
        <location evidence="1">Late endosome membrane</location>
    </subcellularLocation>
    <subcellularLocation>
        <location evidence="3">Lysosome membrane</location>
        <topology evidence="3">Peripheral membrane protein</topology>
        <orientation evidence="3">Cytoplasmic side</orientation>
    </subcellularLocation>
</comment>
<dbReference type="Pfam" id="PF10601">
    <property type="entry name" value="zf-LITAF-like"/>
    <property type="match status" value="1"/>
</dbReference>
<evidence type="ECO:0000256" key="5">
    <source>
        <dbReference type="ARBA" id="ARBA00022723"/>
    </source>
</evidence>
<proteinExistence type="inferred from homology"/>
<evidence type="ECO:0000256" key="8">
    <source>
        <dbReference type="SAM" id="Phobius"/>
    </source>
</evidence>
<protein>
    <submittedName>
        <fullName evidence="10">LITAF-like zinc ribbon domain</fullName>
    </submittedName>
</protein>
<keyword evidence="8" id="KW-0812">Transmembrane</keyword>
<evidence type="ECO:0000256" key="4">
    <source>
        <dbReference type="ARBA" id="ARBA00005975"/>
    </source>
</evidence>
<keyword evidence="8" id="KW-1133">Transmembrane helix</keyword>
<dbReference type="EMBL" id="JASPKY010000257">
    <property type="protein sequence ID" value="KAK9712812.1"/>
    <property type="molecule type" value="Genomic_DNA"/>
</dbReference>
<reference evidence="10 11" key="1">
    <citation type="journal article" date="2024" name="BMC Genomics">
        <title>De novo assembly and annotation of Popillia japonica's genome with initial clues to its potential as an invasive pest.</title>
        <authorList>
            <person name="Cucini C."/>
            <person name="Boschi S."/>
            <person name="Funari R."/>
            <person name="Cardaioli E."/>
            <person name="Iannotti N."/>
            <person name="Marturano G."/>
            <person name="Paoli F."/>
            <person name="Bruttini M."/>
            <person name="Carapelli A."/>
            <person name="Frati F."/>
            <person name="Nardi F."/>
        </authorList>
    </citation>
    <scope>NUCLEOTIDE SEQUENCE [LARGE SCALE GENOMIC DNA]</scope>
    <source>
        <strain evidence="10">DMR45628</strain>
    </source>
</reference>
<name>A0AAW1K4N7_POPJA</name>
<keyword evidence="11" id="KW-1185">Reference proteome</keyword>
<dbReference type="GO" id="GO:0005765">
    <property type="term" value="C:lysosomal membrane"/>
    <property type="evidence" value="ECO:0007669"/>
    <property type="project" value="UniProtKB-SubCell"/>
</dbReference>
<dbReference type="PANTHER" id="PTHR23292:SF6">
    <property type="entry name" value="FI16602P1-RELATED"/>
    <property type="match status" value="1"/>
</dbReference>
<comment type="caution">
    <text evidence="10">The sequence shown here is derived from an EMBL/GenBank/DDBJ whole genome shotgun (WGS) entry which is preliminary data.</text>
</comment>
<evidence type="ECO:0000256" key="7">
    <source>
        <dbReference type="ARBA" id="ARBA00023136"/>
    </source>
</evidence>
<dbReference type="InterPro" id="IPR006629">
    <property type="entry name" value="LITAF"/>
</dbReference>
<dbReference type="PROSITE" id="PS51837">
    <property type="entry name" value="LITAF"/>
    <property type="match status" value="1"/>
</dbReference>
<dbReference type="InterPro" id="IPR037519">
    <property type="entry name" value="LITAF_fam"/>
</dbReference>
<evidence type="ECO:0000259" key="9">
    <source>
        <dbReference type="PROSITE" id="PS51837"/>
    </source>
</evidence>
<dbReference type="GO" id="GO:0008270">
    <property type="term" value="F:zinc ion binding"/>
    <property type="evidence" value="ECO:0007669"/>
    <property type="project" value="TreeGrafter"/>
</dbReference>
<keyword evidence="7 8" id="KW-0472">Membrane</keyword>
<dbReference type="AlphaFoldDB" id="A0AAW1K4N7"/>
<dbReference type="SMART" id="SM00714">
    <property type="entry name" value="LITAF"/>
    <property type="match status" value="1"/>
</dbReference>
<evidence type="ECO:0000256" key="3">
    <source>
        <dbReference type="ARBA" id="ARBA00004630"/>
    </source>
</evidence>
<evidence type="ECO:0000313" key="11">
    <source>
        <dbReference type="Proteomes" id="UP001458880"/>
    </source>
</evidence>
<comment type="similarity">
    <text evidence="4">Belongs to the CDIP1/LITAF family.</text>
</comment>
<dbReference type="Proteomes" id="UP001458880">
    <property type="component" value="Unassembled WGS sequence"/>
</dbReference>
<accession>A0AAW1K4N7</accession>
<keyword evidence="6" id="KW-0862">Zinc</keyword>
<evidence type="ECO:0000313" key="10">
    <source>
        <dbReference type="EMBL" id="KAK9712812.1"/>
    </source>
</evidence>
<gene>
    <name evidence="10" type="ORF">QE152_g24704</name>
</gene>
<evidence type="ECO:0000256" key="6">
    <source>
        <dbReference type="ARBA" id="ARBA00022833"/>
    </source>
</evidence>
<organism evidence="10 11">
    <name type="scientific">Popillia japonica</name>
    <name type="common">Japanese beetle</name>
    <dbReference type="NCBI Taxonomy" id="7064"/>
    <lineage>
        <taxon>Eukaryota</taxon>
        <taxon>Metazoa</taxon>
        <taxon>Ecdysozoa</taxon>
        <taxon>Arthropoda</taxon>
        <taxon>Hexapoda</taxon>
        <taxon>Insecta</taxon>
        <taxon>Pterygota</taxon>
        <taxon>Neoptera</taxon>
        <taxon>Endopterygota</taxon>
        <taxon>Coleoptera</taxon>
        <taxon>Polyphaga</taxon>
        <taxon>Scarabaeiformia</taxon>
        <taxon>Scarabaeidae</taxon>
        <taxon>Rutelinae</taxon>
        <taxon>Popillia</taxon>
    </lineage>
</organism>